<accession>Q4SZM2</accession>
<evidence type="ECO:0000259" key="2">
    <source>
        <dbReference type="Pfam" id="PF14656"/>
    </source>
</evidence>
<feature type="non-terminal residue" evidence="3">
    <location>
        <position position="1"/>
    </location>
</feature>
<dbReference type="OrthoDB" id="8934983at2759"/>
<sequence length="783" mass="86816">ILENEAKSVLLEIRHPAIKKQALETLLQNKNILVTCLFNITSTLFNHLKQKDPEEVDAGVLQFCFSVLKLLQLYIDIQQLSSAPDAEACGTSFNINQDPYDVLQAELSRVHTTLQSYAQLNTRPSVSFAEDSVDSPLPVQAFLSQMEFTEDGNLRVISTSEADHGQLGNFFFWGPLCGKSPIYKVCDMLQQAGISPQQLLCVLLSVWLQREKEILKKPEQTTVNLHTLLITLSSMKGAVEDSWDPQSVSPWWQQVRSACIQSQNTAAALLAAFVAHHAAKSCIKHRADSKVKKQLEDVLVLQTLLLVPPPKGSVGGSATQCSIKTLLEGGRGGIADSVSKWVCRHSLPPEKLKAFLQNSDDPNDEMHKKTGEKPKKQQQNQEDAHGTAELFVAVCERFPDSLSPDMLFAHCCWEYVVQWNKDPEEVKNFCLAVEYLKLVSSPHIQLGISTMMWSTFTVKYLSAATFLLEKVGKAPKDRLCRRDVGMGDKALTCFLGCCVQLLQVLMEADSGVEKVSAVELCVEEVWSGAEGPPSIADLALEQKGIYYPLVQHHWLLTSLLHAAMTFKVKTKPLSLFDSKGKNALFRDLTSIQLMPSGVMDSGLILSRQEFLFQVQIGWVQALDGSSTASDSSIRPSTGPGAPWWPSLCLELGSLLQVYPDILRRQLVCELFSQGLDLRAEQAMLEVEDQDVLGSQLLVLSGQRLSYTLLHSQSQTQPAMELLARLPPTLCAWLKAMDPSDLRCPSVPLCQTKRLVGRLVEMLPENHAQYSLALHLLEALEALT</sequence>
<name>Q4SZM2_TETNG</name>
<organism evidence="3">
    <name type="scientific">Tetraodon nigroviridis</name>
    <name type="common">Spotted green pufferfish</name>
    <name type="synonym">Chelonodon nigroviridis</name>
    <dbReference type="NCBI Taxonomy" id="99883"/>
    <lineage>
        <taxon>Eukaryota</taxon>
        <taxon>Metazoa</taxon>
        <taxon>Chordata</taxon>
        <taxon>Craniata</taxon>
        <taxon>Vertebrata</taxon>
        <taxon>Euteleostomi</taxon>
        <taxon>Actinopterygii</taxon>
        <taxon>Neopterygii</taxon>
        <taxon>Teleostei</taxon>
        <taxon>Neoteleostei</taxon>
        <taxon>Acanthomorphata</taxon>
        <taxon>Eupercaria</taxon>
        <taxon>Tetraodontiformes</taxon>
        <taxon>Tetradontoidea</taxon>
        <taxon>Tetraodontidae</taxon>
        <taxon>Tetraodon</taxon>
    </lineage>
</organism>
<dbReference type="Pfam" id="PF14656">
    <property type="entry name" value="RAB3GAP2_C"/>
    <property type="match status" value="1"/>
</dbReference>
<dbReference type="AlphaFoldDB" id="Q4SZM2"/>
<feature type="compositionally biased region" description="Basic and acidic residues" evidence="1">
    <location>
        <begin position="364"/>
        <end position="375"/>
    </location>
</feature>
<reference evidence="3" key="1">
    <citation type="journal article" date="2004" name="Nature">
        <title>Genome duplication in the teleost fish Tetraodon nigroviridis reveals the early vertebrate proto-karyotype.</title>
        <authorList>
            <person name="Jaillon O."/>
            <person name="Aury J.-M."/>
            <person name="Brunet F."/>
            <person name="Petit J.-L."/>
            <person name="Stange-Thomann N."/>
            <person name="Mauceli E."/>
            <person name="Bouneau L."/>
            <person name="Fischer C."/>
            <person name="Ozouf-Costaz C."/>
            <person name="Bernot A."/>
            <person name="Nicaud S."/>
            <person name="Jaffe D."/>
            <person name="Fisher S."/>
            <person name="Lutfalla G."/>
            <person name="Dossat C."/>
            <person name="Segurens B."/>
            <person name="Dasilva C."/>
            <person name="Salanoubat M."/>
            <person name="Levy M."/>
            <person name="Boudet N."/>
            <person name="Castellano S."/>
            <person name="Anthouard V."/>
            <person name="Jubin C."/>
            <person name="Castelli V."/>
            <person name="Katinka M."/>
            <person name="Vacherie B."/>
            <person name="Biemont C."/>
            <person name="Skalli Z."/>
            <person name="Cattolico L."/>
            <person name="Poulain J."/>
            <person name="De Berardinis V."/>
            <person name="Cruaud C."/>
            <person name="Duprat S."/>
            <person name="Brottier P."/>
            <person name="Coutanceau J.-P."/>
            <person name="Gouzy J."/>
            <person name="Parra G."/>
            <person name="Lardier G."/>
            <person name="Chapple C."/>
            <person name="McKernan K.J."/>
            <person name="McEwan P."/>
            <person name="Bosak S."/>
            <person name="Kellis M."/>
            <person name="Volff J.-N."/>
            <person name="Guigo R."/>
            <person name="Zody M.C."/>
            <person name="Mesirov J."/>
            <person name="Lindblad-Toh K."/>
            <person name="Birren B."/>
            <person name="Nusbaum C."/>
            <person name="Kahn D."/>
            <person name="Robinson-Rechavi M."/>
            <person name="Laudet V."/>
            <person name="Schachter V."/>
            <person name="Quetier F."/>
            <person name="Saurin W."/>
            <person name="Scarpelli C."/>
            <person name="Wincker P."/>
            <person name="Lander E.S."/>
            <person name="Weissenbach J."/>
            <person name="Roest Crollius H."/>
        </authorList>
    </citation>
    <scope>NUCLEOTIDE SEQUENCE [LARGE SCALE GENOMIC DNA]</scope>
</reference>
<evidence type="ECO:0000313" key="3">
    <source>
        <dbReference type="EMBL" id="CAF93910.1"/>
    </source>
</evidence>
<dbReference type="KEGG" id="tng:GSTEN00009779G001"/>
<protein>
    <submittedName>
        <fullName evidence="3">(spotted green pufferfish) hypothetical protein</fullName>
    </submittedName>
</protein>
<comment type="caution">
    <text evidence="3">The sequence shown here is derived from an EMBL/GenBank/DDBJ whole genome shotgun (WGS) entry which is preliminary data.</text>
</comment>
<feature type="region of interest" description="Disordered" evidence="1">
    <location>
        <begin position="354"/>
        <end position="383"/>
    </location>
</feature>
<reference evidence="3" key="2">
    <citation type="submission" date="2004-02" db="EMBL/GenBank/DDBJ databases">
        <authorList>
            <consortium name="Genoscope"/>
            <consortium name="Whitehead Institute Centre for Genome Research"/>
        </authorList>
    </citation>
    <scope>NUCLEOTIDE SEQUENCE</scope>
</reference>
<dbReference type="InterPro" id="IPR029257">
    <property type="entry name" value="RAB3GAP2_C"/>
</dbReference>
<feature type="non-terminal residue" evidence="3">
    <location>
        <position position="783"/>
    </location>
</feature>
<dbReference type="EMBL" id="CAAE01011581">
    <property type="protein sequence ID" value="CAF93910.1"/>
    <property type="molecule type" value="Genomic_DNA"/>
</dbReference>
<feature type="domain" description="Rab3GAP regulatory subunit C-terminal" evidence="2">
    <location>
        <begin position="198"/>
        <end position="763"/>
    </location>
</feature>
<gene>
    <name evidence="3" type="ORF">GSTENG00009779001</name>
</gene>
<evidence type="ECO:0000256" key="1">
    <source>
        <dbReference type="SAM" id="MobiDB-lite"/>
    </source>
</evidence>
<proteinExistence type="predicted"/>